<name>E8U8M7_DEIML</name>
<gene>
    <name evidence="2" type="ordered locus">Deima_1767</name>
</gene>
<dbReference type="Pfam" id="PF12229">
    <property type="entry name" value="PG_binding_4"/>
    <property type="match status" value="2"/>
</dbReference>
<proteinExistence type="predicted"/>
<dbReference type="EMBL" id="CP002454">
    <property type="protein sequence ID" value="ADV67416.1"/>
    <property type="molecule type" value="Genomic_DNA"/>
</dbReference>
<accession>E8U8M7</accession>
<dbReference type="PANTHER" id="PTHR35788">
    <property type="entry name" value="EXPORTED PROTEIN-RELATED"/>
    <property type="match status" value="1"/>
</dbReference>
<dbReference type="Pfam" id="PF04294">
    <property type="entry name" value="VanW"/>
    <property type="match status" value="1"/>
</dbReference>
<evidence type="ECO:0000313" key="3">
    <source>
        <dbReference type="Proteomes" id="UP000008635"/>
    </source>
</evidence>
<dbReference type="InterPro" id="IPR007391">
    <property type="entry name" value="Vancomycin_resist_VanW"/>
</dbReference>
<dbReference type="HOGENOM" id="CLU_011572_1_0_0"/>
<evidence type="ECO:0000313" key="2">
    <source>
        <dbReference type="EMBL" id="ADV67416.1"/>
    </source>
</evidence>
<dbReference type="STRING" id="709986.Deima_1767"/>
<reference evidence="3" key="2">
    <citation type="submission" date="2011-01" db="EMBL/GenBank/DDBJ databases">
        <title>The complete genome of Deinococcus maricopensis DSM 21211.</title>
        <authorList>
            <consortium name="US DOE Joint Genome Institute (JGI-PGF)"/>
            <person name="Lucas S."/>
            <person name="Copeland A."/>
            <person name="Lapidus A."/>
            <person name="Goodwin L."/>
            <person name="Pitluck S."/>
            <person name="Kyrpides N."/>
            <person name="Mavromatis K."/>
            <person name="Pagani I."/>
            <person name="Ivanova N."/>
            <person name="Ovchinnikova G."/>
            <person name="Zeytun A."/>
            <person name="Detter J.C."/>
            <person name="Han C."/>
            <person name="Land M."/>
            <person name="Hauser L."/>
            <person name="Markowitz V."/>
            <person name="Cheng J.-F."/>
            <person name="Hugenholtz P."/>
            <person name="Woyke T."/>
            <person name="Wu D."/>
            <person name="Pukall R."/>
            <person name="Gehrich-Schroeter G."/>
            <person name="Brambilla E."/>
            <person name="Klenk H.-P."/>
            <person name="Eisen J.A."/>
        </authorList>
    </citation>
    <scope>NUCLEOTIDE SEQUENCE [LARGE SCALE GENOMIC DNA]</scope>
    <source>
        <strain evidence="3">DSM 21211 / LMG 22137 / NRRL B-23946 / LB-34</strain>
    </source>
</reference>
<protein>
    <submittedName>
        <fullName evidence="2">VanW family protein</fullName>
    </submittedName>
</protein>
<dbReference type="Proteomes" id="UP000008635">
    <property type="component" value="Chromosome"/>
</dbReference>
<dbReference type="AlphaFoldDB" id="E8U8M7"/>
<reference evidence="2 3" key="1">
    <citation type="journal article" date="2011" name="Stand. Genomic Sci.">
        <title>Complete genome sequence of Deinococcus maricopensis type strain (LB-34).</title>
        <authorList>
            <person name="Pukall R."/>
            <person name="Zeytun A."/>
            <person name="Lucas S."/>
            <person name="Lapidus A."/>
            <person name="Hammon N."/>
            <person name="Deshpande S."/>
            <person name="Nolan M."/>
            <person name="Cheng J.F."/>
            <person name="Pitluck S."/>
            <person name="Liolios K."/>
            <person name="Pagani I."/>
            <person name="Mikhailova N."/>
            <person name="Ivanova N."/>
            <person name="Mavromatis K."/>
            <person name="Pati A."/>
            <person name="Tapia R."/>
            <person name="Han C."/>
            <person name="Goodwin L."/>
            <person name="Chen A."/>
            <person name="Palaniappan K."/>
            <person name="Land M."/>
            <person name="Hauser L."/>
            <person name="Chang Y.J."/>
            <person name="Jeffries C.D."/>
            <person name="Brambilla E.M."/>
            <person name="Rohde M."/>
            <person name="Goker M."/>
            <person name="Detter J.C."/>
            <person name="Woyke T."/>
            <person name="Bristow J."/>
            <person name="Eisen J.A."/>
            <person name="Markowitz V."/>
            <person name="Hugenholtz P."/>
            <person name="Kyrpides N.C."/>
            <person name="Klenk H.P."/>
        </authorList>
    </citation>
    <scope>NUCLEOTIDE SEQUENCE [LARGE SCALE GENOMIC DNA]</scope>
    <source>
        <strain evidence="3">DSM 21211 / LMG 22137 / NRRL B-23946 / LB-34</strain>
    </source>
</reference>
<dbReference type="InterPro" id="IPR022029">
    <property type="entry name" value="YoaR-like_PG-bd"/>
</dbReference>
<sequence length="575" mass="60688" precursor="true">MYTARGTSLPYTGKHMKAWTIALSSLALLGGALALGAVASSNDTIAPGIHVGGVDLGGLDERGALQALQAHTPSAPDVTVRAAGRSWVVPAADLGWAPDPQASIDAAVQASRDRNLGARVMAALGQADTVELPLRARVNVATTRQKLAALVKPLETAPVDARIVFDKTRYTVVPDRPGVLADVSAAANTYAASPDATTLEVSVSKRSAALTAAALQVQVDAGNKLVRPMTFTLGERKTALTALQVANLFWVRAKGIELDEAAITRAMKTITSNVDRPARNARYALQGGALVRVKEQPGVVTDVKAALPLLRKAITTPSLATMALPSTTQAPTLTVNALPEVKKLTLIATGSSTYYGSSGARATNVSVAASKINGAVVAPGETFSFLNALGSISPENGFVGGLIISGGRTVDGLGGGVCQVSTTTFRALYQAGLPVVERNQHAYRVHYYDPQVGFEAAVYDPGLDLKMKNDTNGPILIRTVNHPAQQRLEVQVWGLPQTRKVTVSPATILARIPHPAPQYVTTPNLRRGQTRQVDWAVDGYNLYITRTIRDGGTVRTDKVSTNYKPWRAVYEVGSS</sequence>
<evidence type="ECO:0000259" key="1">
    <source>
        <dbReference type="Pfam" id="PF12229"/>
    </source>
</evidence>
<dbReference type="KEGG" id="dmr:Deima_1767"/>
<keyword evidence="3" id="KW-1185">Reference proteome</keyword>
<feature type="domain" description="YoaR-like putative peptidoglycan binding" evidence="1">
    <location>
        <begin position="256"/>
        <end position="315"/>
    </location>
</feature>
<organism evidence="2 3">
    <name type="scientific">Deinococcus maricopensis (strain DSM 21211 / LMG 22137 / NRRL B-23946 / LB-34)</name>
    <dbReference type="NCBI Taxonomy" id="709986"/>
    <lineage>
        <taxon>Bacteria</taxon>
        <taxon>Thermotogati</taxon>
        <taxon>Deinococcota</taxon>
        <taxon>Deinococci</taxon>
        <taxon>Deinococcales</taxon>
        <taxon>Deinococcaceae</taxon>
        <taxon>Deinococcus</taxon>
    </lineage>
</organism>
<feature type="domain" description="YoaR-like putative peptidoglycan binding" evidence="1">
    <location>
        <begin position="87"/>
        <end position="186"/>
    </location>
</feature>
<dbReference type="InterPro" id="IPR052913">
    <property type="entry name" value="Glycopeptide_resist_protein"/>
</dbReference>
<dbReference type="eggNOG" id="COG2720">
    <property type="taxonomic scope" value="Bacteria"/>
</dbReference>
<dbReference type="PANTHER" id="PTHR35788:SF1">
    <property type="entry name" value="EXPORTED PROTEIN"/>
    <property type="match status" value="1"/>
</dbReference>